<dbReference type="EMBL" id="SSWX01000007">
    <property type="protein sequence ID" value="THJ34330.1"/>
    <property type="molecule type" value="Genomic_DNA"/>
</dbReference>
<dbReference type="Pfam" id="PF10649">
    <property type="entry name" value="DUF2478"/>
    <property type="match status" value="1"/>
</dbReference>
<keyword evidence="2" id="KW-1185">Reference proteome</keyword>
<reference evidence="1 2" key="1">
    <citation type="submission" date="2019-04" db="EMBL/GenBank/DDBJ databases">
        <title>Lampropedia sp YIM MLB12 draf genome.</title>
        <authorList>
            <person name="Wang Y.-X."/>
        </authorList>
    </citation>
    <scope>NUCLEOTIDE SEQUENCE [LARGE SCALE GENOMIC DNA]</scope>
    <source>
        <strain evidence="1 2">YIM MLB12</strain>
    </source>
</reference>
<dbReference type="Proteomes" id="UP000306236">
    <property type="component" value="Unassembled WGS sequence"/>
</dbReference>
<dbReference type="InterPro" id="IPR018912">
    <property type="entry name" value="DUF2478"/>
</dbReference>
<dbReference type="OrthoDB" id="6050629at2"/>
<accession>A0A4S5BPE0</accession>
<name>A0A4S5BPE0_9BURK</name>
<proteinExistence type="predicted"/>
<organism evidence="1 2">
    <name type="scientific">Lampropedia aestuarii</name>
    <dbReference type="NCBI Taxonomy" id="2562762"/>
    <lineage>
        <taxon>Bacteria</taxon>
        <taxon>Pseudomonadati</taxon>
        <taxon>Pseudomonadota</taxon>
        <taxon>Betaproteobacteria</taxon>
        <taxon>Burkholderiales</taxon>
        <taxon>Comamonadaceae</taxon>
        <taxon>Lampropedia</taxon>
    </lineage>
</organism>
<sequence length="248" mass="26935">MRQQHANTRLDTGAPQQPCGFHAFSLWMNRLSSPKRCWPDDDFSNEKECVMAIPLAALVHDGHGIAEPVLQAFVAQLKAQGVRVRGLLQRSEVEITSAPQFAVPGLQDGEAGSHCQRTMELIDIDNGDCYRISQDLGKGSSACCLDSAGVAAASVVLRRALQPAQQQDLPQLLVANRFGKLEVEGTGLRQEMAAAVEAGVPLITAVDQRFLAEWQSFTGDWGVQLQADVGQLHSWWQACQAAHVELAP</sequence>
<gene>
    <name evidence="1" type="ORF">E8K88_07400</name>
</gene>
<evidence type="ECO:0000313" key="2">
    <source>
        <dbReference type="Proteomes" id="UP000306236"/>
    </source>
</evidence>
<dbReference type="AlphaFoldDB" id="A0A4S5BPE0"/>
<comment type="caution">
    <text evidence="1">The sequence shown here is derived from an EMBL/GenBank/DDBJ whole genome shotgun (WGS) entry which is preliminary data.</text>
</comment>
<protein>
    <submittedName>
        <fullName evidence="1">DUF2478 domain-containing protein</fullName>
    </submittedName>
</protein>
<evidence type="ECO:0000313" key="1">
    <source>
        <dbReference type="EMBL" id="THJ34330.1"/>
    </source>
</evidence>